<dbReference type="SUPFAM" id="SSF74653">
    <property type="entry name" value="TolA/TonB C-terminal domain"/>
    <property type="match status" value="1"/>
</dbReference>
<keyword evidence="9" id="KW-1185">Reference proteome</keyword>
<feature type="compositionally biased region" description="Polar residues" evidence="5">
    <location>
        <begin position="210"/>
        <end position="221"/>
    </location>
</feature>
<organism evidence="8 9">
    <name type="scientific">Edaphobacter acidisoli</name>
    <dbReference type="NCBI Taxonomy" id="2040573"/>
    <lineage>
        <taxon>Bacteria</taxon>
        <taxon>Pseudomonadati</taxon>
        <taxon>Acidobacteriota</taxon>
        <taxon>Terriglobia</taxon>
        <taxon>Terriglobales</taxon>
        <taxon>Acidobacteriaceae</taxon>
        <taxon>Edaphobacter</taxon>
    </lineage>
</organism>
<dbReference type="Proteomes" id="UP000648801">
    <property type="component" value="Unassembled WGS sequence"/>
</dbReference>
<comment type="subcellular location">
    <subcellularLocation>
        <location evidence="1">Membrane</location>
        <topology evidence="1">Single-pass membrane protein</topology>
    </subcellularLocation>
</comment>
<dbReference type="GO" id="GO:0055085">
    <property type="term" value="P:transmembrane transport"/>
    <property type="evidence" value="ECO:0007669"/>
    <property type="project" value="InterPro"/>
</dbReference>
<evidence type="ECO:0000259" key="7">
    <source>
        <dbReference type="PROSITE" id="PS52015"/>
    </source>
</evidence>
<dbReference type="PROSITE" id="PS52015">
    <property type="entry name" value="TONB_CTD"/>
    <property type="match status" value="1"/>
</dbReference>
<dbReference type="NCBIfam" id="TIGR01352">
    <property type="entry name" value="tonB_Cterm"/>
    <property type="match status" value="1"/>
</dbReference>
<comment type="caution">
    <text evidence="8">The sequence shown here is derived from an EMBL/GenBank/DDBJ whole genome shotgun (WGS) entry which is preliminary data.</text>
</comment>
<dbReference type="Gene3D" id="3.30.1150.10">
    <property type="match status" value="1"/>
</dbReference>
<feature type="transmembrane region" description="Helical" evidence="6">
    <location>
        <begin position="33"/>
        <end position="54"/>
    </location>
</feature>
<keyword evidence="2 6" id="KW-0812">Transmembrane</keyword>
<protein>
    <recommendedName>
        <fullName evidence="7">TonB C-terminal domain-containing protein</fullName>
    </recommendedName>
</protein>
<dbReference type="InterPro" id="IPR006260">
    <property type="entry name" value="TonB/TolA_C"/>
</dbReference>
<dbReference type="AlphaFoldDB" id="A0A916RPU4"/>
<reference evidence="8" key="2">
    <citation type="submission" date="2020-09" db="EMBL/GenBank/DDBJ databases">
        <authorList>
            <person name="Sun Q."/>
            <person name="Zhou Y."/>
        </authorList>
    </citation>
    <scope>NUCLEOTIDE SEQUENCE</scope>
    <source>
        <strain evidence="8">CGMCC 1.15447</strain>
    </source>
</reference>
<feature type="compositionally biased region" description="Polar residues" evidence="5">
    <location>
        <begin position="153"/>
        <end position="184"/>
    </location>
</feature>
<dbReference type="InterPro" id="IPR037682">
    <property type="entry name" value="TonB_C"/>
</dbReference>
<evidence type="ECO:0000256" key="5">
    <source>
        <dbReference type="SAM" id="MobiDB-lite"/>
    </source>
</evidence>
<evidence type="ECO:0000256" key="2">
    <source>
        <dbReference type="ARBA" id="ARBA00022692"/>
    </source>
</evidence>
<evidence type="ECO:0000256" key="1">
    <source>
        <dbReference type="ARBA" id="ARBA00004167"/>
    </source>
</evidence>
<keyword evidence="4 6" id="KW-0472">Membrane</keyword>
<dbReference type="Pfam" id="PF03544">
    <property type="entry name" value="TonB_C"/>
    <property type="match status" value="1"/>
</dbReference>
<gene>
    <name evidence="8" type="ORF">GCM10011507_14800</name>
</gene>
<evidence type="ECO:0000256" key="6">
    <source>
        <dbReference type="SAM" id="Phobius"/>
    </source>
</evidence>
<feature type="domain" description="TonB C-terminal" evidence="7">
    <location>
        <begin position="272"/>
        <end position="363"/>
    </location>
</feature>
<keyword evidence="3 6" id="KW-1133">Transmembrane helix</keyword>
<accession>A0A916RPU4</accession>
<dbReference type="RefSeq" id="WP_188758595.1">
    <property type="nucleotide sequence ID" value="NZ_BMJB01000001.1"/>
</dbReference>
<evidence type="ECO:0000256" key="4">
    <source>
        <dbReference type="ARBA" id="ARBA00023136"/>
    </source>
</evidence>
<dbReference type="GO" id="GO:0016020">
    <property type="term" value="C:membrane"/>
    <property type="evidence" value="ECO:0007669"/>
    <property type="project" value="UniProtKB-SubCell"/>
</dbReference>
<evidence type="ECO:0000313" key="9">
    <source>
        <dbReference type="Proteomes" id="UP000648801"/>
    </source>
</evidence>
<evidence type="ECO:0000256" key="3">
    <source>
        <dbReference type="ARBA" id="ARBA00022989"/>
    </source>
</evidence>
<reference evidence="8" key="1">
    <citation type="journal article" date="2014" name="Int. J. Syst. Evol. Microbiol.">
        <title>Complete genome sequence of Corynebacterium casei LMG S-19264T (=DSM 44701T), isolated from a smear-ripened cheese.</title>
        <authorList>
            <consortium name="US DOE Joint Genome Institute (JGI-PGF)"/>
            <person name="Walter F."/>
            <person name="Albersmeier A."/>
            <person name="Kalinowski J."/>
            <person name="Ruckert C."/>
        </authorList>
    </citation>
    <scope>NUCLEOTIDE SEQUENCE</scope>
    <source>
        <strain evidence="8">CGMCC 1.15447</strain>
    </source>
</reference>
<evidence type="ECO:0000313" key="8">
    <source>
        <dbReference type="EMBL" id="GGA64221.1"/>
    </source>
</evidence>
<feature type="region of interest" description="Disordered" evidence="5">
    <location>
        <begin position="153"/>
        <end position="222"/>
    </location>
</feature>
<dbReference type="EMBL" id="BMJB01000001">
    <property type="protein sequence ID" value="GGA64221.1"/>
    <property type="molecule type" value="Genomic_DNA"/>
</dbReference>
<sequence>MAKPLRSDTPNPPSIQFSHFGVLNDGSQSKSSLFTSVTLNITIAIVVTLLSAAAKKKMDNMRLTHLDEPIPIKKVEPEKPQPKIEPKPLPKPPVIKVEAPKIKMPDTKLPDIPKPIQVKMTQPVPVVMPAPPKLVQPPPAPRVVNLAQAQAASVPNNSPHPSAVSLGQANNPIAPSSRTTTAINLGNRGLAGMPGSNNGMGPRSVAVNLGSGSPGSQNMNGRDNARAEVRGVKLGVAGGTGPLNSRGRVAGPVNLGQVARPEMPRPAAAMATASHPPRVLYKPKPEYTAEATKLHVEGVVSVRIRVSSAGGVQVLGVTSDLGYGLGASAVRAVEGTRFSPATDAEGRPVDWEGVVNVAFQLAG</sequence>
<name>A0A916RPU4_9BACT</name>
<proteinExistence type="predicted"/>